<dbReference type="AlphaFoldDB" id="A0A815NCV0"/>
<feature type="non-terminal residue" evidence="1">
    <location>
        <position position="1"/>
    </location>
</feature>
<evidence type="ECO:0000313" key="3">
    <source>
        <dbReference type="Proteomes" id="UP000663854"/>
    </source>
</evidence>
<evidence type="ECO:0000313" key="4">
    <source>
        <dbReference type="Proteomes" id="UP000663870"/>
    </source>
</evidence>
<keyword evidence="4" id="KW-1185">Reference proteome</keyword>
<dbReference type="InterPro" id="IPR011990">
    <property type="entry name" value="TPR-like_helical_dom_sf"/>
</dbReference>
<dbReference type="EMBL" id="CAJNOH010006293">
    <property type="protein sequence ID" value="CAF1427874.1"/>
    <property type="molecule type" value="Genomic_DNA"/>
</dbReference>
<dbReference type="Proteomes" id="UP000663854">
    <property type="component" value="Unassembled WGS sequence"/>
</dbReference>
<proteinExistence type="predicted"/>
<dbReference type="EMBL" id="CAJNOL010007856">
    <property type="protein sequence ID" value="CAF1631781.1"/>
    <property type="molecule type" value="Genomic_DNA"/>
</dbReference>
<dbReference type="Gene3D" id="1.25.40.10">
    <property type="entry name" value="Tetratricopeptide repeat domain"/>
    <property type="match status" value="1"/>
</dbReference>
<gene>
    <name evidence="2" type="ORF">JXQ802_LOCUS51897</name>
    <name evidence="1" type="ORF">PYM288_LOCUS35632</name>
</gene>
<evidence type="ECO:0000313" key="2">
    <source>
        <dbReference type="EMBL" id="CAF1631781.1"/>
    </source>
</evidence>
<protein>
    <recommendedName>
        <fullName evidence="5">Tetratricopeptide repeat protein</fullName>
    </recommendedName>
</protein>
<name>A0A815NCV0_9BILA</name>
<sequence length="107" mass="12890">MLTNGHTKNQLVEFCRHYYHGNRNQLELVEEFERDYTSEDAIKWKQHQYDRELEYDLETLYAQQNVFGSNGHPNVVLTTRKIGLAYENFEKYSTALEYYEKALEMIQ</sequence>
<evidence type="ECO:0008006" key="5">
    <source>
        <dbReference type="Google" id="ProtNLM"/>
    </source>
</evidence>
<accession>A0A815NCV0</accession>
<comment type="caution">
    <text evidence="1">The sequence shown here is derived from an EMBL/GenBank/DDBJ whole genome shotgun (WGS) entry which is preliminary data.</text>
</comment>
<dbReference type="Proteomes" id="UP000663870">
    <property type="component" value="Unassembled WGS sequence"/>
</dbReference>
<reference evidence="1" key="1">
    <citation type="submission" date="2021-02" db="EMBL/GenBank/DDBJ databases">
        <authorList>
            <person name="Nowell W R."/>
        </authorList>
    </citation>
    <scope>NUCLEOTIDE SEQUENCE</scope>
</reference>
<organism evidence="1 3">
    <name type="scientific">Rotaria sordida</name>
    <dbReference type="NCBI Taxonomy" id="392033"/>
    <lineage>
        <taxon>Eukaryota</taxon>
        <taxon>Metazoa</taxon>
        <taxon>Spiralia</taxon>
        <taxon>Gnathifera</taxon>
        <taxon>Rotifera</taxon>
        <taxon>Eurotatoria</taxon>
        <taxon>Bdelloidea</taxon>
        <taxon>Philodinida</taxon>
        <taxon>Philodinidae</taxon>
        <taxon>Rotaria</taxon>
    </lineage>
</organism>
<dbReference type="PROSITE" id="PS50293">
    <property type="entry name" value="TPR_REGION"/>
    <property type="match status" value="1"/>
</dbReference>
<evidence type="ECO:0000313" key="1">
    <source>
        <dbReference type="EMBL" id="CAF1427874.1"/>
    </source>
</evidence>
<dbReference type="SUPFAM" id="SSF48452">
    <property type="entry name" value="TPR-like"/>
    <property type="match status" value="1"/>
</dbReference>